<evidence type="ECO:0000259" key="1">
    <source>
        <dbReference type="Pfam" id="PF11984"/>
    </source>
</evidence>
<evidence type="ECO:0000313" key="2">
    <source>
        <dbReference type="EMBL" id="QDV72372.1"/>
    </source>
</evidence>
<dbReference type="EMBL" id="CP036349">
    <property type="protein sequence ID" value="QDV72372.1"/>
    <property type="molecule type" value="Genomic_DNA"/>
</dbReference>
<proteinExistence type="predicted"/>
<reference evidence="2 3" key="1">
    <citation type="submission" date="2019-02" db="EMBL/GenBank/DDBJ databases">
        <title>Deep-cultivation of Planctomycetes and their phenomic and genomic characterization uncovers novel biology.</title>
        <authorList>
            <person name="Wiegand S."/>
            <person name="Jogler M."/>
            <person name="Boedeker C."/>
            <person name="Pinto D."/>
            <person name="Vollmers J."/>
            <person name="Rivas-Marin E."/>
            <person name="Kohn T."/>
            <person name="Peeters S.H."/>
            <person name="Heuer A."/>
            <person name="Rast P."/>
            <person name="Oberbeckmann S."/>
            <person name="Bunk B."/>
            <person name="Jeske O."/>
            <person name="Meyerdierks A."/>
            <person name="Storesund J.E."/>
            <person name="Kallscheuer N."/>
            <person name="Luecker S."/>
            <person name="Lage O.M."/>
            <person name="Pohl T."/>
            <person name="Merkel B.J."/>
            <person name="Hornburger P."/>
            <person name="Mueller R.-W."/>
            <person name="Bruemmer F."/>
            <person name="Labrenz M."/>
            <person name="Spormann A.M."/>
            <person name="Op den Camp H."/>
            <person name="Overmann J."/>
            <person name="Amann R."/>
            <person name="Jetten M.S.M."/>
            <person name="Mascher T."/>
            <person name="Medema M.H."/>
            <person name="Devos D.P."/>
            <person name="Kaster A.-K."/>
            <person name="Ovreas L."/>
            <person name="Rohde M."/>
            <person name="Galperin M.Y."/>
            <person name="Jogler C."/>
        </authorList>
    </citation>
    <scope>NUCLEOTIDE SEQUENCE [LARGE SCALE GENOMIC DNA]</scope>
    <source>
        <strain evidence="2 3">Spa11</strain>
    </source>
</reference>
<accession>A0A518K3J3</accession>
<sequence length="243" mass="26736">MTRVIPIVIAILAIVSLTVVEGVMSERWADSRHCGYCASLLDNVPTKIGQWESTDNKVTEVERKGAGARGYVSRTYHSNAKGKDVGVWFIVGHARDTFRHTPDICYGSNGFEMQSDQTRYELPLEDGKQASFFTATFAKPDAMSSGMKQRVFWTWFKPDANSGEPVVWRVPDGMTASALRYEFAAAPALYKLYFTVSGADAEAAGDESVAMEFAREFLASVEPVIAPANGKIPDGFTPKEENL</sequence>
<gene>
    <name evidence="2" type="ORF">Spa11_05460</name>
</gene>
<evidence type="ECO:0000313" key="3">
    <source>
        <dbReference type="Proteomes" id="UP000316426"/>
    </source>
</evidence>
<dbReference type="AlphaFoldDB" id="A0A518K3J3"/>
<organism evidence="2 3">
    <name type="scientific">Botrimarina mediterranea</name>
    <dbReference type="NCBI Taxonomy" id="2528022"/>
    <lineage>
        <taxon>Bacteria</taxon>
        <taxon>Pseudomonadati</taxon>
        <taxon>Planctomycetota</taxon>
        <taxon>Planctomycetia</taxon>
        <taxon>Pirellulales</taxon>
        <taxon>Lacipirellulaceae</taxon>
        <taxon>Botrimarina</taxon>
    </lineage>
</organism>
<dbReference type="Pfam" id="PF11984">
    <property type="entry name" value="DUF3485"/>
    <property type="match status" value="1"/>
</dbReference>
<dbReference type="KEGG" id="bmei:Spa11_05460"/>
<feature type="domain" description="Methanolan biosynthesis EpsI" evidence="1">
    <location>
        <begin position="11"/>
        <end position="157"/>
    </location>
</feature>
<dbReference type="RefSeq" id="WP_145106991.1">
    <property type="nucleotide sequence ID" value="NZ_CP036349.1"/>
</dbReference>
<protein>
    <recommendedName>
        <fullName evidence="1">Methanolan biosynthesis EpsI domain-containing protein</fullName>
    </recommendedName>
</protein>
<keyword evidence="3" id="KW-1185">Reference proteome</keyword>
<name>A0A518K3J3_9BACT</name>
<dbReference type="Proteomes" id="UP000316426">
    <property type="component" value="Chromosome"/>
</dbReference>
<dbReference type="InterPro" id="IPR014263">
    <property type="entry name" value="Methanolan_biosynth_EpsI"/>
</dbReference>